<dbReference type="EMBL" id="JBIGHY010000002">
    <property type="protein sequence ID" value="MFG6413811.1"/>
    <property type="molecule type" value="Genomic_DNA"/>
</dbReference>
<reference evidence="4 5" key="1">
    <citation type="submission" date="2024-09" db="EMBL/GenBank/DDBJ databases">
        <title>Novel species of the genus Pelomonas and Roseateles isolated from streams.</title>
        <authorList>
            <person name="Lu H."/>
        </authorList>
    </citation>
    <scope>NUCLEOTIDE SEQUENCE [LARGE SCALE GENOMIC DNA]</scope>
    <source>
        <strain evidence="4 5">DC23W</strain>
    </source>
</reference>
<dbReference type="Proteomes" id="UP001606300">
    <property type="component" value="Unassembled WGS sequence"/>
</dbReference>
<feature type="compositionally biased region" description="Low complexity" evidence="1">
    <location>
        <begin position="653"/>
        <end position="675"/>
    </location>
</feature>
<feature type="domain" description="Terminase large subunit GpA endonuclease" evidence="3">
    <location>
        <begin position="333"/>
        <end position="623"/>
    </location>
</feature>
<feature type="compositionally biased region" description="Pro residues" evidence="1">
    <location>
        <begin position="676"/>
        <end position="688"/>
    </location>
</feature>
<protein>
    <submittedName>
        <fullName evidence="4">Phage terminase large subunit family protein</fullName>
    </submittedName>
</protein>
<evidence type="ECO:0000256" key="1">
    <source>
        <dbReference type="SAM" id="MobiDB-lite"/>
    </source>
</evidence>
<evidence type="ECO:0000313" key="4">
    <source>
        <dbReference type="EMBL" id="MFG6413811.1"/>
    </source>
</evidence>
<evidence type="ECO:0000313" key="5">
    <source>
        <dbReference type="Proteomes" id="UP001606300"/>
    </source>
</evidence>
<evidence type="ECO:0000259" key="3">
    <source>
        <dbReference type="Pfam" id="PF20454"/>
    </source>
</evidence>
<comment type="caution">
    <text evidence="4">The sequence shown here is derived from an EMBL/GenBank/DDBJ whole genome shotgun (WGS) entry which is preliminary data.</text>
</comment>
<gene>
    <name evidence="4" type="ORF">ACG02S_07845</name>
</gene>
<dbReference type="InterPro" id="IPR046454">
    <property type="entry name" value="GpA_endonuclease"/>
</dbReference>
<keyword evidence="5" id="KW-1185">Reference proteome</keyword>
<sequence>MSMRDGYLAVMAAVALAWTLPPDITVSQWADQHRVLPDDSAEPGQWRTSRNPLLREPMDALSDHHPCSTVTTMACSQDGKSEILNNWAGYTVHHSPASFLLVQPDEKAAERYSKKRIGPMLEKSQVPVPTDVLGLLDPGESQKKQPLLALLTADEVLDKYFPGGFIMLAGAGSASALASTPIERLALDEIDKFPTNVQGQGSARKQAEQRSVTYVRSKKYYSSTPIKLPLDDEDAVGGSEIWRLYQAGSRAHYHVPCPHCHQLQELLFQHLRWEKEIDAKGVKRHKPETAVYMCQAEGCGLAIEEHHKTAMLADAPMGGTARWVHERPWITDHLSYHWNALYTPFGLGRSWADIAKEWLEACRDRSKLMTFWNLILGLPFDDHADRLSEKDMEQAAENYPLRQVLPGYFILGGSVDVQTDHLDFMVRAWGPNERNHVVDRVKIYGDLETEEPWAKLTKLRHETFPNCAGFHLRIVMTAIDTGGDHTQRVYKYLQQNRNDNVIGVKGHSLRKQPILGKPSKKEAKNGHGIAAKYGLSIWMVGTDTAKEALFLRLADWADHPLGSPTVDQRLVRLTQQLGPEFFRELTAEVYNQQTGLWDKIRTRNEALDLLVYGHAAVCHPHVRVDKLTATDWALYAQHLEPLNHDLFNQAAAPSAEPESAAVGAALAAPAQQQAPAPSPAPQPAPEPQPRGWLDGTDDWLN</sequence>
<feature type="region of interest" description="Disordered" evidence="1">
    <location>
        <begin position="653"/>
        <end position="701"/>
    </location>
</feature>
<evidence type="ECO:0000259" key="2">
    <source>
        <dbReference type="Pfam" id="PF05876"/>
    </source>
</evidence>
<dbReference type="Pfam" id="PF20454">
    <property type="entry name" value="GpA_nuclease"/>
    <property type="match status" value="1"/>
</dbReference>
<dbReference type="InterPro" id="IPR046453">
    <property type="entry name" value="GpA_ATPase"/>
</dbReference>
<proteinExistence type="inferred from homology"/>
<organism evidence="4 5">
    <name type="scientific">Pelomonas dachongensis</name>
    <dbReference type="NCBI Taxonomy" id="3299029"/>
    <lineage>
        <taxon>Bacteria</taxon>
        <taxon>Pseudomonadati</taxon>
        <taxon>Pseudomonadota</taxon>
        <taxon>Betaproteobacteria</taxon>
        <taxon>Burkholderiales</taxon>
        <taxon>Sphaerotilaceae</taxon>
        <taxon>Roseateles</taxon>
    </lineage>
</organism>
<name>A0ABW7EK30_9BURK</name>
<dbReference type="RefSeq" id="WP_394469886.1">
    <property type="nucleotide sequence ID" value="NZ_JBIGHY010000002.1"/>
</dbReference>
<accession>A0ABW7EK30</accession>
<dbReference type="Pfam" id="PF05876">
    <property type="entry name" value="GpA_ATPase"/>
    <property type="match status" value="1"/>
</dbReference>
<feature type="domain" description="Phage terminase large subunit GpA ATPase" evidence="2">
    <location>
        <begin position="40"/>
        <end position="314"/>
    </location>
</feature>
<dbReference type="InterPro" id="IPR008866">
    <property type="entry name" value="Phage_lambda_GpA-like"/>
</dbReference>
<dbReference type="HAMAP" id="MF_04144">
    <property type="entry name" value="TERL_LAMBDA"/>
    <property type="match status" value="1"/>
</dbReference>